<accession>A0ABM8FW62</accession>
<reference evidence="2" key="1">
    <citation type="journal article" date="2019" name="Int. J. Syst. Evol. Microbiol.">
        <title>The Global Catalogue of Microorganisms (GCM) 10K type strain sequencing project: providing services to taxonomists for standard genome sequencing and annotation.</title>
        <authorList>
            <consortium name="The Broad Institute Genomics Platform"/>
            <consortium name="The Broad Institute Genome Sequencing Center for Infectious Disease"/>
            <person name="Wu L."/>
            <person name="Ma J."/>
        </authorList>
    </citation>
    <scope>NUCLEOTIDE SEQUENCE [LARGE SCALE GENOMIC DNA]</scope>
    <source>
        <strain evidence="2">NBRC 106310</strain>
    </source>
</reference>
<dbReference type="Proteomes" id="UP001321543">
    <property type="component" value="Chromosome"/>
</dbReference>
<protein>
    <submittedName>
        <fullName evidence="1">Uncharacterized protein</fullName>
    </submittedName>
</protein>
<keyword evidence="2" id="KW-1185">Reference proteome</keyword>
<dbReference type="EMBL" id="AP027728">
    <property type="protein sequence ID" value="BDZ39761.1"/>
    <property type="molecule type" value="Genomic_DNA"/>
</dbReference>
<organism evidence="1 2">
    <name type="scientific">Microbacterium suwonense</name>
    <dbReference type="NCBI Taxonomy" id="683047"/>
    <lineage>
        <taxon>Bacteria</taxon>
        <taxon>Bacillati</taxon>
        <taxon>Actinomycetota</taxon>
        <taxon>Actinomycetes</taxon>
        <taxon>Micrococcales</taxon>
        <taxon>Microbacteriaceae</taxon>
        <taxon>Microbacterium</taxon>
    </lineage>
</organism>
<dbReference type="RefSeq" id="WP_286300133.1">
    <property type="nucleotide sequence ID" value="NZ_AP027728.1"/>
</dbReference>
<gene>
    <name evidence="1" type="ORF">GCM10025863_23750</name>
</gene>
<name>A0ABM8FW62_9MICO</name>
<sequence length="363" mass="39480">MQISQLTAETAAAAAIRTLGLDPDIIDLTSFEALAAALRRAASFLCPTSPGRLADAVYGAVQPLASAGAVTRSGVGEILDELVASGDLLELRRDKGQSARLLYLAPPSFIERHPGRYLLTGIRPFGVPLILDDLAQMIDYEGPTRSISLDAEDGPTQLRDQGLRCVARERWLARPAIETPTAFVDHFRVRLDTAALAGHLEDIQILDPASSVRYYAGRWRPPAASDTGDFIARRPQAYGADLWCLARCERGVPSRLLEWPVDNPVLPGRDEAWRYQAAVDAARGVPQRFRRRAGDLVGGDVVFDFFSPLPGFAERYLQFVGLPLGKTTGALFSFRVPAAAADGVGTFLIDMLWMTQEEAPHGV</sequence>
<proteinExistence type="predicted"/>
<evidence type="ECO:0000313" key="1">
    <source>
        <dbReference type="EMBL" id="BDZ39761.1"/>
    </source>
</evidence>
<evidence type="ECO:0000313" key="2">
    <source>
        <dbReference type="Proteomes" id="UP001321543"/>
    </source>
</evidence>